<gene>
    <name evidence="2" type="ORF">HW932_15850</name>
</gene>
<keyword evidence="1" id="KW-1133">Transmembrane helix</keyword>
<feature type="transmembrane region" description="Helical" evidence="1">
    <location>
        <begin position="6"/>
        <end position="26"/>
    </location>
</feature>
<evidence type="ECO:0000313" key="2">
    <source>
        <dbReference type="EMBL" id="NVZ10738.1"/>
    </source>
</evidence>
<accession>A0A850RBN9</accession>
<proteinExistence type="predicted"/>
<protein>
    <submittedName>
        <fullName evidence="2">Uncharacterized protein</fullName>
    </submittedName>
</protein>
<reference evidence="2 3" key="1">
    <citation type="submission" date="2020-06" db="EMBL/GenBank/DDBJ databases">
        <title>Whole-genome sequence of Allochromatium humboldtianum DSM 21881, type strain.</title>
        <authorList>
            <person name="Kyndt J.A."/>
            <person name="Meyer T.E."/>
        </authorList>
    </citation>
    <scope>NUCLEOTIDE SEQUENCE [LARGE SCALE GENOMIC DNA]</scope>
    <source>
        <strain evidence="2 3">DSM 21881</strain>
    </source>
</reference>
<keyword evidence="1" id="KW-0472">Membrane</keyword>
<evidence type="ECO:0000256" key="1">
    <source>
        <dbReference type="SAM" id="Phobius"/>
    </source>
</evidence>
<dbReference type="EMBL" id="JABZEO010000011">
    <property type="protein sequence ID" value="NVZ10738.1"/>
    <property type="molecule type" value="Genomic_DNA"/>
</dbReference>
<evidence type="ECO:0000313" key="3">
    <source>
        <dbReference type="Proteomes" id="UP000592294"/>
    </source>
</evidence>
<dbReference type="Proteomes" id="UP000592294">
    <property type="component" value="Unassembled WGS sequence"/>
</dbReference>
<name>A0A850RBN9_9GAMM</name>
<keyword evidence="1" id="KW-0812">Transmembrane</keyword>
<feature type="transmembrane region" description="Helical" evidence="1">
    <location>
        <begin position="47"/>
        <end position="71"/>
    </location>
</feature>
<comment type="caution">
    <text evidence="2">The sequence shown here is derived from an EMBL/GenBank/DDBJ whole genome shotgun (WGS) entry which is preliminary data.</text>
</comment>
<keyword evidence="3" id="KW-1185">Reference proteome</keyword>
<sequence>MTETQFLNGMALLLGAGLMFSGVRAIRRREVEAEGHHEGAGAVRLGWLWFVLGALFVAGVLFDVPALKALFRLFLEAPS</sequence>
<organism evidence="2 3">
    <name type="scientific">Allochromatium humboldtianum</name>
    <dbReference type="NCBI Taxonomy" id="504901"/>
    <lineage>
        <taxon>Bacteria</taxon>
        <taxon>Pseudomonadati</taxon>
        <taxon>Pseudomonadota</taxon>
        <taxon>Gammaproteobacteria</taxon>
        <taxon>Chromatiales</taxon>
        <taxon>Chromatiaceae</taxon>
        <taxon>Allochromatium</taxon>
    </lineage>
</organism>
<dbReference type="RefSeq" id="WP_176977461.1">
    <property type="nucleotide sequence ID" value="NZ_JABZEO010000011.1"/>
</dbReference>
<dbReference type="AlphaFoldDB" id="A0A850RBN9"/>